<dbReference type="InParanoid" id="A0A286UTF1"/>
<gene>
    <name evidence="3" type="ORF">PNOK_0280600</name>
</gene>
<organism evidence="3 4">
    <name type="scientific">Pyrrhoderma noxium</name>
    <dbReference type="NCBI Taxonomy" id="2282107"/>
    <lineage>
        <taxon>Eukaryota</taxon>
        <taxon>Fungi</taxon>
        <taxon>Dikarya</taxon>
        <taxon>Basidiomycota</taxon>
        <taxon>Agaricomycotina</taxon>
        <taxon>Agaricomycetes</taxon>
        <taxon>Hymenochaetales</taxon>
        <taxon>Hymenochaetaceae</taxon>
        <taxon>Pyrrhoderma</taxon>
    </lineage>
</organism>
<feature type="domain" description="BTB" evidence="2">
    <location>
        <begin position="29"/>
        <end position="143"/>
    </location>
</feature>
<dbReference type="Proteomes" id="UP000217199">
    <property type="component" value="Unassembled WGS sequence"/>
</dbReference>
<feature type="compositionally biased region" description="Low complexity" evidence="1">
    <location>
        <begin position="1"/>
        <end position="12"/>
    </location>
</feature>
<dbReference type="EMBL" id="NBII01000002">
    <property type="protein sequence ID" value="PAV22849.1"/>
    <property type="molecule type" value="Genomic_DNA"/>
</dbReference>
<name>A0A286UTF1_9AGAM</name>
<evidence type="ECO:0000259" key="2">
    <source>
        <dbReference type="Pfam" id="PF00651"/>
    </source>
</evidence>
<evidence type="ECO:0000313" key="4">
    <source>
        <dbReference type="Proteomes" id="UP000217199"/>
    </source>
</evidence>
<feature type="region of interest" description="Disordered" evidence="1">
    <location>
        <begin position="1"/>
        <end position="23"/>
    </location>
</feature>
<dbReference type="AlphaFoldDB" id="A0A286UTF1"/>
<keyword evidence="4" id="KW-1185">Reference proteome</keyword>
<dbReference type="InterPro" id="IPR011333">
    <property type="entry name" value="SKP1/BTB/POZ_sf"/>
</dbReference>
<dbReference type="InterPro" id="IPR000210">
    <property type="entry name" value="BTB/POZ_dom"/>
</dbReference>
<comment type="caution">
    <text evidence="3">The sequence shown here is derived from an EMBL/GenBank/DDBJ whole genome shotgun (WGS) entry which is preliminary data.</text>
</comment>
<evidence type="ECO:0000256" key="1">
    <source>
        <dbReference type="SAM" id="MobiDB-lite"/>
    </source>
</evidence>
<reference evidence="3 4" key="1">
    <citation type="journal article" date="2017" name="Mol. Ecol.">
        <title>Comparative and population genomic landscape of Phellinus noxius: A hypervariable fungus causing root rot in trees.</title>
        <authorList>
            <person name="Chung C.L."/>
            <person name="Lee T.J."/>
            <person name="Akiba M."/>
            <person name="Lee H.H."/>
            <person name="Kuo T.H."/>
            <person name="Liu D."/>
            <person name="Ke H.M."/>
            <person name="Yokoi T."/>
            <person name="Roa M.B."/>
            <person name="Lu M.J."/>
            <person name="Chang Y.Y."/>
            <person name="Ann P.J."/>
            <person name="Tsai J.N."/>
            <person name="Chen C.Y."/>
            <person name="Tzean S.S."/>
            <person name="Ota Y."/>
            <person name="Hattori T."/>
            <person name="Sahashi N."/>
            <person name="Liou R.F."/>
            <person name="Kikuchi T."/>
            <person name="Tsai I.J."/>
        </authorList>
    </citation>
    <scope>NUCLEOTIDE SEQUENCE [LARGE SCALE GENOMIC DNA]</scope>
    <source>
        <strain evidence="3 4">FFPRI411160</strain>
    </source>
</reference>
<accession>A0A286UTF1</accession>
<dbReference type="Pfam" id="PF00651">
    <property type="entry name" value="BTB"/>
    <property type="match status" value="1"/>
</dbReference>
<dbReference type="Gene3D" id="3.30.710.10">
    <property type="entry name" value="Potassium Channel Kv1.1, Chain A"/>
    <property type="match status" value="1"/>
</dbReference>
<dbReference type="SUPFAM" id="SSF54695">
    <property type="entry name" value="POZ domain"/>
    <property type="match status" value="1"/>
</dbReference>
<sequence>MEMRTSPLIVPGEVPPPTPPLSTSTIGPCRDETFYFDMTVFEVEGCLFKVPRRAFEEQSDIFRSMFSLPPERDVQVEGISDERPLILEGVTQKDFRAFLKVLFPPSFGELIILNEIEWLSVLHLAHMWGFMKIRQASIEQLQNDKTDLITRIELAHRYDIREWLFTSYVELGKRAEPISVDEAKRLGYEFAIKMAQVREMLYKDKIDHPGAYRRLNSNSNNGNSSGNPFGPGSRGDSPRGSSSSASAAQRQQHSARMRPSFTFPPGLELEDADDLVLERAIGEVFGIRGEPHPEVQYQRTRLYFNQTELGQEEMIPNLFNGSFM</sequence>
<proteinExistence type="predicted"/>
<dbReference type="OrthoDB" id="2367075at2759"/>
<feature type="region of interest" description="Disordered" evidence="1">
    <location>
        <begin position="212"/>
        <end position="266"/>
    </location>
</feature>
<evidence type="ECO:0000313" key="3">
    <source>
        <dbReference type="EMBL" id="PAV22849.1"/>
    </source>
</evidence>
<dbReference type="STRING" id="2282107.A0A286UTF1"/>
<protein>
    <recommendedName>
        <fullName evidence="2">BTB domain-containing protein</fullName>
    </recommendedName>
</protein>
<feature type="compositionally biased region" description="Low complexity" evidence="1">
    <location>
        <begin position="216"/>
        <end position="254"/>
    </location>
</feature>